<dbReference type="PROSITE" id="PS00501">
    <property type="entry name" value="SPASE_I_1"/>
    <property type="match status" value="1"/>
</dbReference>
<dbReference type="RefSeq" id="WP_336497203.1">
    <property type="nucleotide sequence ID" value="NZ_JBAWSY010000004.1"/>
</dbReference>
<keyword evidence="5 7" id="KW-0645">Protease</keyword>
<dbReference type="PROSITE" id="PS00760">
    <property type="entry name" value="SPASE_I_2"/>
    <property type="match status" value="1"/>
</dbReference>
<keyword evidence="7" id="KW-1133">Transmembrane helix</keyword>
<evidence type="ECO:0000256" key="5">
    <source>
        <dbReference type="ARBA" id="ARBA00022670"/>
    </source>
</evidence>
<name>A0ABU8F3S2_9BACI</name>
<evidence type="ECO:0000256" key="6">
    <source>
        <dbReference type="ARBA" id="ARBA00022801"/>
    </source>
</evidence>
<evidence type="ECO:0000259" key="9">
    <source>
        <dbReference type="Pfam" id="PF10502"/>
    </source>
</evidence>
<evidence type="ECO:0000313" key="10">
    <source>
        <dbReference type="EMBL" id="MEI4769650.1"/>
    </source>
</evidence>
<proteinExistence type="inferred from homology"/>
<reference evidence="10 11" key="1">
    <citation type="submission" date="2024-01" db="EMBL/GenBank/DDBJ databases">
        <title>Seven novel Bacillus-like species.</title>
        <authorList>
            <person name="Liu G."/>
        </authorList>
    </citation>
    <scope>NUCLEOTIDE SEQUENCE [LARGE SCALE GENOMIC DNA]</scope>
    <source>
        <strain evidence="10 11">FJAT-51614</strain>
    </source>
</reference>
<dbReference type="CDD" id="cd06530">
    <property type="entry name" value="S26_SPase_I"/>
    <property type="match status" value="1"/>
</dbReference>
<comment type="similarity">
    <text evidence="3 8">Belongs to the peptidase S26 family.</text>
</comment>
<feature type="domain" description="Peptidase S26" evidence="9">
    <location>
        <begin position="9"/>
        <end position="171"/>
    </location>
</feature>
<keyword evidence="6 7" id="KW-0378">Hydrolase</keyword>
<dbReference type="InterPro" id="IPR036286">
    <property type="entry name" value="LexA/Signal_pep-like_sf"/>
</dbReference>
<dbReference type="NCBIfam" id="TIGR02227">
    <property type="entry name" value="sigpep_I_bact"/>
    <property type="match status" value="1"/>
</dbReference>
<dbReference type="SUPFAM" id="SSF51306">
    <property type="entry name" value="LexA/Signal peptidase"/>
    <property type="match status" value="1"/>
</dbReference>
<comment type="subcellular location">
    <subcellularLocation>
        <location evidence="2">Cell membrane</location>
        <topology evidence="2">Single-pass type II membrane protein</topology>
    </subcellularLocation>
    <subcellularLocation>
        <location evidence="8">Membrane</location>
        <topology evidence="8">Single-pass type II membrane protein</topology>
    </subcellularLocation>
</comment>
<dbReference type="InterPro" id="IPR019533">
    <property type="entry name" value="Peptidase_S26"/>
</dbReference>
<dbReference type="InterPro" id="IPR019757">
    <property type="entry name" value="Pept_S26A_signal_pept_1_Lys-AS"/>
</dbReference>
<evidence type="ECO:0000256" key="1">
    <source>
        <dbReference type="ARBA" id="ARBA00000677"/>
    </source>
</evidence>
<keyword evidence="7" id="KW-0472">Membrane</keyword>
<dbReference type="Pfam" id="PF10502">
    <property type="entry name" value="Peptidase_S26"/>
    <property type="match status" value="1"/>
</dbReference>
<evidence type="ECO:0000256" key="3">
    <source>
        <dbReference type="ARBA" id="ARBA00009370"/>
    </source>
</evidence>
<evidence type="ECO:0000256" key="2">
    <source>
        <dbReference type="ARBA" id="ARBA00004401"/>
    </source>
</evidence>
<dbReference type="PROSITE" id="PS00761">
    <property type="entry name" value="SPASE_I_3"/>
    <property type="match status" value="1"/>
</dbReference>
<dbReference type="Proteomes" id="UP001364890">
    <property type="component" value="Unassembled WGS sequence"/>
</dbReference>
<dbReference type="GO" id="GO:0009003">
    <property type="term" value="F:signal peptidase activity"/>
    <property type="evidence" value="ECO:0007669"/>
    <property type="project" value="UniProtKB-EC"/>
</dbReference>
<sequence>MSNTQKELLEWLVAIFIGILLVFFIRSFILTNYEVVGESMMPTLHDKDKVFVSKLANIDRMDIIIFHSDQKEDYVKRVIGLPGDTIKYENDKLYVNNKRVEEKFLASYPAYQNPEENFTEDFDLDELTGTNKVPPNNLFVLGDNRISSLDSRYFQFINQEEVIGEVKIRYWPLSRATLNFDTE</sequence>
<dbReference type="Gene3D" id="2.10.109.10">
    <property type="entry name" value="Umud Fragment, subunit A"/>
    <property type="match status" value="1"/>
</dbReference>
<keyword evidence="7" id="KW-0812">Transmembrane</keyword>
<accession>A0ABU8F3S2</accession>
<dbReference type="PRINTS" id="PR00727">
    <property type="entry name" value="LEADERPTASE"/>
</dbReference>
<gene>
    <name evidence="10" type="primary">lepB</name>
    <name evidence="10" type="ORF">WAX74_08315</name>
</gene>
<dbReference type="EC" id="3.4.21.89" evidence="4 7"/>
<comment type="caution">
    <text evidence="10">The sequence shown here is derived from an EMBL/GenBank/DDBJ whole genome shotgun (WGS) entry which is preliminary data.</text>
</comment>
<evidence type="ECO:0000256" key="4">
    <source>
        <dbReference type="ARBA" id="ARBA00013208"/>
    </source>
</evidence>
<feature type="transmembrane region" description="Helical" evidence="7">
    <location>
        <begin position="12"/>
        <end position="31"/>
    </location>
</feature>
<dbReference type="PANTHER" id="PTHR43390">
    <property type="entry name" value="SIGNAL PEPTIDASE I"/>
    <property type="match status" value="1"/>
</dbReference>
<dbReference type="EMBL" id="JBAWSY010000004">
    <property type="protein sequence ID" value="MEI4769650.1"/>
    <property type="molecule type" value="Genomic_DNA"/>
</dbReference>
<dbReference type="InterPro" id="IPR000223">
    <property type="entry name" value="Pept_S26A_signal_pept_1"/>
</dbReference>
<dbReference type="PANTHER" id="PTHR43390:SF1">
    <property type="entry name" value="CHLOROPLAST PROCESSING PEPTIDASE"/>
    <property type="match status" value="1"/>
</dbReference>
<keyword evidence="11" id="KW-1185">Reference proteome</keyword>
<dbReference type="InterPro" id="IPR019758">
    <property type="entry name" value="Pept_S26A_signal_pept_1_CS"/>
</dbReference>
<evidence type="ECO:0000256" key="8">
    <source>
        <dbReference type="RuleBase" id="RU362042"/>
    </source>
</evidence>
<protein>
    <recommendedName>
        <fullName evidence="4 7">Signal peptidase I</fullName>
        <ecNumber evidence="4 7">3.4.21.89</ecNumber>
    </recommendedName>
</protein>
<evidence type="ECO:0000313" key="11">
    <source>
        <dbReference type="Proteomes" id="UP001364890"/>
    </source>
</evidence>
<dbReference type="InterPro" id="IPR019756">
    <property type="entry name" value="Pept_S26A_signal_pept_1_Ser-AS"/>
</dbReference>
<comment type="catalytic activity">
    <reaction evidence="1 7">
        <text>Cleavage of hydrophobic, N-terminal signal or leader sequences from secreted and periplasmic proteins.</text>
        <dbReference type="EC" id="3.4.21.89"/>
    </reaction>
</comment>
<organism evidence="10 11">
    <name type="scientific">Psychrobacillus mangrovi</name>
    <dbReference type="NCBI Taxonomy" id="3117745"/>
    <lineage>
        <taxon>Bacteria</taxon>
        <taxon>Bacillati</taxon>
        <taxon>Bacillota</taxon>
        <taxon>Bacilli</taxon>
        <taxon>Bacillales</taxon>
        <taxon>Bacillaceae</taxon>
        <taxon>Psychrobacillus</taxon>
    </lineage>
</organism>
<evidence type="ECO:0000256" key="7">
    <source>
        <dbReference type="RuleBase" id="RU003993"/>
    </source>
</evidence>